<dbReference type="Pfam" id="PF13671">
    <property type="entry name" value="AAA_33"/>
    <property type="match status" value="1"/>
</dbReference>
<dbReference type="AlphaFoldDB" id="A0A644ZKP3"/>
<comment type="caution">
    <text evidence="1">The sequence shown here is derived from an EMBL/GenBank/DDBJ whole genome shotgun (WGS) entry which is preliminary data.</text>
</comment>
<name>A0A644ZKP3_9ZZZZ</name>
<sequence>MPAPLLIVLGGLPATGKSTVAAELVRERGAYAYLRVDTIEQALRNSGEIGPAGVQKSGYLVGYAVAADLLAAGNDVLVECVNPIEITRSAWRTVADAQHARLLEVELYCSDPETHRERVQTRVADVPGLELPDWEAVQSRDYVPWTTAQLRIDTALVAPAEAAARIRDAAATLT</sequence>
<dbReference type="SUPFAM" id="SSF52540">
    <property type="entry name" value="P-loop containing nucleoside triphosphate hydrolases"/>
    <property type="match status" value="1"/>
</dbReference>
<dbReference type="EMBL" id="VSSQ01008248">
    <property type="protein sequence ID" value="MPM38334.1"/>
    <property type="molecule type" value="Genomic_DNA"/>
</dbReference>
<dbReference type="PANTHER" id="PTHR37807:SF3">
    <property type="entry name" value="OS07G0160300 PROTEIN"/>
    <property type="match status" value="1"/>
</dbReference>
<accession>A0A644ZKP3</accession>
<gene>
    <name evidence="1" type="ORF">SDC9_84963</name>
</gene>
<reference evidence="1" key="1">
    <citation type="submission" date="2019-08" db="EMBL/GenBank/DDBJ databases">
        <authorList>
            <person name="Kucharzyk K."/>
            <person name="Murdoch R.W."/>
            <person name="Higgins S."/>
            <person name="Loffler F."/>
        </authorList>
    </citation>
    <scope>NUCLEOTIDE SEQUENCE</scope>
</reference>
<evidence type="ECO:0000313" key="1">
    <source>
        <dbReference type="EMBL" id="MPM38334.1"/>
    </source>
</evidence>
<dbReference type="InterPro" id="IPR027417">
    <property type="entry name" value="P-loop_NTPase"/>
</dbReference>
<dbReference type="Gene3D" id="3.40.50.300">
    <property type="entry name" value="P-loop containing nucleotide triphosphate hydrolases"/>
    <property type="match status" value="1"/>
</dbReference>
<evidence type="ECO:0008006" key="2">
    <source>
        <dbReference type="Google" id="ProtNLM"/>
    </source>
</evidence>
<dbReference type="PANTHER" id="PTHR37807">
    <property type="entry name" value="OS07G0160300 PROTEIN"/>
    <property type="match status" value="1"/>
</dbReference>
<protein>
    <recommendedName>
        <fullName evidence="2">Adenylyl-sulfate kinase</fullName>
    </recommendedName>
</protein>
<organism evidence="1">
    <name type="scientific">bioreactor metagenome</name>
    <dbReference type="NCBI Taxonomy" id="1076179"/>
    <lineage>
        <taxon>unclassified sequences</taxon>
        <taxon>metagenomes</taxon>
        <taxon>ecological metagenomes</taxon>
    </lineage>
</organism>
<proteinExistence type="predicted"/>